<dbReference type="Proteomes" id="UP000250140">
    <property type="component" value="Unassembled WGS sequence"/>
</dbReference>
<gene>
    <name evidence="6" type="ORF">AOQ84DRAFT_402387</name>
</gene>
<evidence type="ECO:0000256" key="3">
    <source>
        <dbReference type="RuleBase" id="RU362003"/>
    </source>
</evidence>
<accession>A0A8E2EMH1</accession>
<dbReference type="AlphaFoldDB" id="A0A8E2EMH1"/>
<dbReference type="CDD" id="cd02892">
    <property type="entry name" value="SQCY_1"/>
    <property type="match status" value="1"/>
</dbReference>
<comment type="similarity">
    <text evidence="3">Belongs to the terpene cyclase/mutase family.</text>
</comment>
<organism evidence="6 7">
    <name type="scientific">Glonium stellatum</name>
    <dbReference type="NCBI Taxonomy" id="574774"/>
    <lineage>
        <taxon>Eukaryota</taxon>
        <taxon>Fungi</taxon>
        <taxon>Dikarya</taxon>
        <taxon>Ascomycota</taxon>
        <taxon>Pezizomycotina</taxon>
        <taxon>Dothideomycetes</taxon>
        <taxon>Pleosporomycetidae</taxon>
        <taxon>Gloniales</taxon>
        <taxon>Gloniaceae</taxon>
        <taxon>Glonium</taxon>
    </lineage>
</organism>
<evidence type="ECO:0000259" key="5">
    <source>
        <dbReference type="Pfam" id="PF13249"/>
    </source>
</evidence>
<dbReference type="InterPro" id="IPR006400">
    <property type="entry name" value="Hopene-cyclase"/>
</dbReference>
<dbReference type="Gene3D" id="1.50.10.20">
    <property type="match status" value="2"/>
</dbReference>
<dbReference type="InterPro" id="IPR032696">
    <property type="entry name" value="SQ_cyclase_C"/>
</dbReference>
<dbReference type="InterPro" id="IPR008930">
    <property type="entry name" value="Terpenoid_cyclase/PrenylTrfase"/>
</dbReference>
<dbReference type="Pfam" id="PF13243">
    <property type="entry name" value="SQHop_cyclase_C"/>
    <property type="match status" value="1"/>
</dbReference>
<dbReference type="GO" id="GO:0005811">
    <property type="term" value="C:lipid droplet"/>
    <property type="evidence" value="ECO:0007669"/>
    <property type="project" value="InterPro"/>
</dbReference>
<evidence type="ECO:0000256" key="1">
    <source>
        <dbReference type="ARBA" id="ARBA00022737"/>
    </source>
</evidence>
<dbReference type="NCBIfam" id="TIGR01787">
    <property type="entry name" value="squalene_cyclas"/>
    <property type="match status" value="1"/>
</dbReference>
<dbReference type="PANTHER" id="PTHR11764:SF82">
    <property type="entry name" value="TERPENE CYCLASE_MUTASE FAMILY MEMBER"/>
    <property type="match status" value="1"/>
</dbReference>
<protein>
    <recommendedName>
        <fullName evidence="3">Terpene cyclase/mutase family member</fullName>
        <ecNumber evidence="3">5.4.99.-</ecNumber>
    </recommendedName>
</protein>
<dbReference type="EMBL" id="KV751125">
    <property type="protein sequence ID" value="OCL01467.1"/>
    <property type="molecule type" value="Genomic_DNA"/>
</dbReference>
<feature type="domain" description="Squalene cyclase N-terminal" evidence="5">
    <location>
        <begin position="33"/>
        <end position="329"/>
    </location>
</feature>
<keyword evidence="2 3" id="KW-0413">Isomerase</keyword>
<dbReference type="InterPro" id="IPR032697">
    <property type="entry name" value="SQ_cyclase_N"/>
</dbReference>
<dbReference type="SUPFAM" id="SSF48239">
    <property type="entry name" value="Terpenoid cyclases/Protein prenyltransferases"/>
    <property type="match status" value="2"/>
</dbReference>
<evidence type="ECO:0000313" key="6">
    <source>
        <dbReference type="EMBL" id="OCL01467.1"/>
    </source>
</evidence>
<proteinExistence type="inferred from homology"/>
<dbReference type="SFLD" id="SFLDG01016">
    <property type="entry name" value="Prenyltransferase_Like_2"/>
    <property type="match status" value="1"/>
</dbReference>
<dbReference type="Pfam" id="PF13249">
    <property type="entry name" value="SQHop_cyclase_N"/>
    <property type="match status" value="1"/>
</dbReference>
<keyword evidence="1" id="KW-0677">Repeat</keyword>
<dbReference type="EC" id="5.4.99.-" evidence="3"/>
<feature type="domain" description="Squalene cyclase C-terminal" evidence="4">
    <location>
        <begin position="338"/>
        <end position="671"/>
    </location>
</feature>
<dbReference type="PANTHER" id="PTHR11764">
    <property type="entry name" value="TERPENE CYCLASE/MUTASE FAMILY MEMBER"/>
    <property type="match status" value="1"/>
</dbReference>
<evidence type="ECO:0000313" key="7">
    <source>
        <dbReference type="Proteomes" id="UP000250140"/>
    </source>
</evidence>
<name>A0A8E2EMH1_9PEZI</name>
<dbReference type="GO" id="GO:0016866">
    <property type="term" value="F:intramolecular transferase activity"/>
    <property type="evidence" value="ECO:0007669"/>
    <property type="project" value="InterPro"/>
</dbReference>
<keyword evidence="7" id="KW-1185">Reference proteome</keyword>
<dbReference type="GO" id="GO:0016104">
    <property type="term" value="P:triterpenoid biosynthetic process"/>
    <property type="evidence" value="ECO:0007669"/>
    <property type="project" value="InterPro"/>
</dbReference>
<sequence>MNASSKTTLLEESPFVSTFGKDPLVPAVRRALKLAANYAFSLVKPDGHWCGELKSNATITAEYVFLRQSLGLGFANDAEPLRRWLLSEQQLDGSWSIAPDYPGDISATTEAYLALKILGYPSDDAAMVRARDFILSVGGVAKVRIFTRIYLATFGLFPWAAVPELPAEAILMPTWSPINIYKFSSWARSTIVPLLIVYHHQPIYTLPNGRSAENNFLDELWCDPLDKMASYSPRLWDLWRTDALGFAFVATDKVLHCLGGLRRSPTRTYARKLCIDWVLSHQEESGDWAGIFPPMHIGLLALTLEGYTLDDAPVYRGLEAVERFAWKDKAGKRVQACVSPVWDTILMTIGLCDAGLRLDADSLKSAVDWVQARQLLGPEGDWRVYSPQQIPGGFSFEYFNAWYPDVDDTAAAILAFVKQDAGSASSPCVMQAAQWILGMQNRDGGWGAFDLDNDKLFLNKIPFSDMDSLCDPSTADVTGRILEAFGLLLQTGELDMKSLFVRRIEYACSRGISYLDSVQEPSGAWYGRWGSNYIYGTSNVLCGLAEAPAANACTERMTALAIEWLKSVQNDDGGWGEGLDSYKNLSRAGRGQSTASQTAWALMALLAHCSCDDEAIRSGISYLINSQASSNGHQAYWPETQYTGTGFPNHFYLGYSLYSHYFPMMALGRYAKAKGCLALGDV</sequence>
<evidence type="ECO:0000256" key="2">
    <source>
        <dbReference type="ARBA" id="ARBA00023235"/>
    </source>
</evidence>
<dbReference type="NCBIfam" id="TIGR01507">
    <property type="entry name" value="hopene_cyclase"/>
    <property type="match status" value="1"/>
</dbReference>
<dbReference type="InterPro" id="IPR018333">
    <property type="entry name" value="Squalene_cyclase"/>
</dbReference>
<dbReference type="OrthoDB" id="21502at2759"/>
<evidence type="ECO:0000259" key="4">
    <source>
        <dbReference type="Pfam" id="PF13243"/>
    </source>
</evidence>
<reference evidence="6 7" key="1">
    <citation type="journal article" date="2016" name="Nat. Commun.">
        <title>Ectomycorrhizal ecology is imprinted in the genome of the dominant symbiotic fungus Cenococcum geophilum.</title>
        <authorList>
            <consortium name="DOE Joint Genome Institute"/>
            <person name="Peter M."/>
            <person name="Kohler A."/>
            <person name="Ohm R.A."/>
            <person name="Kuo A."/>
            <person name="Krutzmann J."/>
            <person name="Morin E."/>
            <person name="Arend M."/>
            <person name="Barry K.W."/>
            <person name="Binder M."/>
            <person name="Choi C."/>
            <person name="Clum A."/>
            <person name="Copeland A."/>
            <person name="Grisel N."/>
            <person name="Haridas S."/>
            <person name="Kipfer T."/>
            <person name="LaButti K."/>
            <person name="Lindquist E."/>
            <person name="Lipzen A."/>
            <person name="Maire R."/>
            <person name="Meier B."/>
            <person name="Mihaltcheva S."/>
            <person name="Molinier V."/>
            <person name="Murat C."/>
            <person name="Poggeler S."/>
            <person name="Quandt C.A."/>
            <person name="Sperisen C."/>
            <person name="Tritt A."/>
            <person name="Tisserant E."/>
            <person name="Crous P.W."/>
            <person name="Henrissat B."/>
            <person name="Nehls U."/>
            <person name="Egli S."/>
            <person name="Spatafora J.W."/>
            <person name="Grigoriev I.V."/>
            <person name="Martin F.M."/>
        </authorList>
    </citation>
    <scope>NUCLEOTIDE SEQUENCE [LARGE SCALE GENOMIC DNA]</scope>
    <source>
        <strain evidence="6 7">CBS 207.34</strain>
    </source>
</reference>